<evidence type="ECO:0000256" key="2">
    <source>
        <dbReference type="ARBA" id="ARBA00022598"/>
    </source>
</evidence>
<evidence type="ECO:0000313" key="16">
    <source>
        <dbReference type="EMBL" id="MFC3227889.1"/>
    </source>
</evidence>
<keyword evidence="3 10" id="KW-0132">Cell division</keyword>
<feature type="binding site" evidence="10">
    <location>
        <begin position="125"/>
        <end position="131"/>
    </location>
    <ligand>
        <name>ATP</name>
        <dbReference type="ChEBI" id="CHEBI:30616"/>
    </ligand>
</feature>
<dbReference type="InterPro" id="IPR051046">
    <property type="entry name" value="MurCDEF_CellWall_CoF430Synth"/>
</dbReference>
<comment type="pathway">
    <text evidence="10 11">Cell wall biogenesis; peptidoglycan biosynthesis.</text>
</comment>
<dbReference type="InterPro" id="IPR004101">
    <property type="entry name" value="Mur_ligase_C"/>
</dbReference>
<dbReference type="Gene3D" id="3.90.190.20">
    <property type="entry name" value="Mur ligase, C-terminal domain"/>
    <property type="match status" value="1"/>
</dbReference>
<comment type="subcellular location">
    <subcellularLocation>
        <location evidence="10 11">Cytoplasm</location>
    </subcellularLocation>
</comment>
<dbReference type="Pfam" id="PF08245">
    <property type="entry name" value="Mur_ligase_M"/>
    <property type="match status" value="1"/>
</dbReference>
<dbReference type="InterPro" id="IPR036565">
    <property type="entry name" value="Mur-like_cat_sf"/>
</dbReference>
<keyword evidence="1 10" id="KW-0963">Cytoplasm</keyword>
<keyword evidence="5 10" id="KW-0067">ATP-binding</keyword>
<dbReference type="SUPFAM" id="SSF53623">
    <property type="entry name" value="MurD-like peptide ligases, catalytic domain"/>
    <property type="match status" value="1"/>
</dbReference>
<name>A0ABV7L0E3_9PROT</name>
<dbReference type="EC" id="6.3.2.10" evidence="10 11"/>
<dbReference type="InterPro" id="IPR036615">
    <property type="entry name" value="Mur_ligase_C_dom_sf"/>
</dbReference>
<dbReference type="NCBIfam" id="TIGR01143">
    <property type="entry name" value="murF"/>
    <property type="match status" value="1"/>
</dbReference>
<protein>
    <recommendedName>
        <fullName evidence="10 11">UDP-N-acetylmuramoyl-tripeptide--D-alanyl-D-alanine ligase</fullName>
        <ecNumber evidence="10 11">6.3.2.10</ecNumber>
    </recommendedName>
    <alternativeName>
        <fullName evidence="10">D-alanyl-D-alanine-adding enzyme</fullName>
    </alternativeName>
</protein>
<dbReference type="InterPro" id="IPR005863">
    <property type="entry name" value="UDP-N-AcMur_synth"/>
</dbReference>
<reference evidence="17" key="1">
    <citation type="journal article" date="2019" name="Int. J. Syst. Evol. Microbiol.">
        <title>The Global Catalogue of Microorganisms (GCM) 10K type strain sequencing project: providing services to taxonomists for standard genome sequencing and annotation.</title>
        <authorList>
            <consortium name="The Broad Institute Genomics Platform"/>
            <consortium name="The Broad Institute Genome Sequencing Center for Infectious Disease"/>
            <person name="Wu L."/>
            <person name="Ma J."/>
        </authorList>
    </citation>
    <scope>NUCLEOTIDE SEQUENCE [LARGE SCALE GENOMIC DNA]</scope>
    <source>
        <strain evidence="17">KCTC 42964</strain>
    </source>
</reference>
<dbReference type="RefSeq" id="WP_379900452.1">
    <property type="nucleotide sequence ID" value="NZ_JBHRTR010000025.1"/>
</dbReference>
<evidence type="ECO:0000256" key="5">
    <source>
        <dbReference type="ARBA" id="ARBA00022840"/>
    </source>
</evidence>
<evidence type="ECO:0000256" key="10">
    <source>
        <dbReference type="HAMAP-Rule" id="MF_02019"/>
    </source>
</evidence>
<comment type="caution">
    <text evidence="16">The sequence shown here is derived from an EMBL/GenBank/DDBJ whole genome shotgun (WGS) entry which is preliminary data.</text>
</comment>
<comment type="catalytic activity">
    <reaction evidence="10 11">
        <text>D-alanyl-D-alanine + UDP-N-acetyl-alpha-D-muramoyl-L-alanyl-gamma-D-glutamyl-meso-2,6-diaminopimelate + ATP = UDP-N-acetyl-alpha-D-muramoyl-L-alanyl-gamma-D-glutamyl-meso-2,6-diaminopimeloyl-D-alanyl-D-alanine + ADP + phosphate + H(+)</text>
        <dbReference type="Rhea" id="RHEA:28374"/>
        <dbReference type="ChEBI" id="CHEBI:15378"/>
        <dbReference type="ChEBI" id="CHEBI:30616"/>
        <dbReference type="ChEBI" id="CHEBI:43474"/>
        <dbReference type="ChEBI" id="CHEBI:57822"/>
        <dbReference type="ChEBI" id="CHEBI:61386"/>
        <dbReference type="ChEBI" id="CHEBI:83905"/>
        <dbReference type="ChEBI" id="CHEBI:456216"/>
        <dbReference type="EC" id="6.3.2.10"/>
    </reaction>
</comment>
<dbReference type="PANTHER" id="PTHR43024:SF1">
    <property type="entry name" value="UDP-N-ACETYLMURAMOYL-TRIPEPTIDE--D-ALANYL-D-ALANINE LIGASE"/>
    <property type="match status" value="1"/>
</dbReference>
<organism evidence="16 17">
    <name type="scientific">Marinibaculum pumilum</name>
    <dbReference type="NCBI Taxonomy" id="1766165"/>
    <lineage>
        <taxon>Bacteria</taxon>
        <taxon>Pseudomonadati</taxon>
        <taxon>Pseudomonadota</taxon>
        <taxon>Alphaproteobacteria</taxon>
        <taxon>Rhodospirillales</taxon>
        <taxon>Rhodospirillaceae</taxon>
        <taxon>Marinibaculum</taxon>
    </lineage>
</organism>
<dbReference type="Pfam" id="PF02875">
    <property type="entry name" value="Mur_ligase_C"/>
    <property type="match status" value="1"/>
</dbReference>
<gene>
    <name evidence="10" type="primary">murF</name>
    <name evidence="16" type="ORF">ACFOGJ_11645</name>
</gene>
<dbReference type="InterPro" id="IPR000713">
    <property type="entry name" value="Mur_ligase_N"/>
</dbReference>
<dbReference type="NCBIfam" id="NF010693">
    <property type="entry name" value="PRK14093.1"/>
    <property type="match status" value="1"/>
</dbReference>
<keyword evidence="8 10" id="KW-0131">Cell cycle</keyword>
<dbReference type="InterPro" id="IPR013221">
    <property type="entry name" value="Mur_ligase_cen"/>
</dbReference>
<evidence type="ECO:0000256" key="9">
    <source>
        <dbReference type="ARBA" id="ARBA00023316"/>
    </source>
</evidence>
<dbReference type="EMBL" id="JBHRTR010000025">
    <property type="protein sequence ID" value="MFC3227889.1"/>
    <property type="molecule type" value="Genomic_DNA"/>
</dbReference>
<evidence type="ECO:0000259" key="15">
    <source>
        <dbReference type="Pfam" id="PF08245"/>
    </source>
</evidence>
<feature type="region of interest" description="Disordered" evidence="12">
    <location>
        <begin position="481"/>
        <end position="511"/>
    </location>
</feature>
<dbReference type="SUPFAM" id="SSF53244">
    <property type="entry name" value="MurD-like peptide ligases, peptide-binding domain"/>
    <property type="match status" value="1"/>
</dbReference>
<evidence type="ECO:0000256" key="7">
    <source>
        <dbReference type="ARBA" id="ARBA00022984"/>
    </source>
</evidence>
<keyword evidence="2 10" id="KW-0436">Ligase</keyword>
<proteinExistence type="inferred from homology"/>
<dbReference type="Proteomes" id="UP001595528">
    <property type="component" value="Unassembled WGS sequence"/>
</dbReference>
<keyword evidence="4 10" id="KW-0547">Nucleotide-binding</keyword>
<dbReference type="Gene3D" id="3.40.1190.10">
    <property type="entry name" value="Mur-like, catalytic domain"/>
    <property type="match status" value="1"/>
</dbReference>
<evidence type="ECO:0000259" key="14">
    <source>
        <dbReference type="Pfam" id="PF02875"/>
    </source>
</evidence>
<evidence type="ECO:0000259" key="13">
    <source>
        <dbReference type="Pfam" id="PF01225"/>
    </source>
</evidence>
<sequence length="511" mass="52576">MAGPIRAPLWTAAEAEAALRAAGLEGRAVGDWSVRGISIDSRSLEPGELFVALRGEERDGGARDGHDFAAAALERGAAALLVGRLPEGLPADTPRLEVADTLDGLRALARAARARTRALVIGVTGSVGKTSTKEILRAALSPSGSTHASIKSFNNHWGVPLSLSRMPADRHFAVFEMGMNHPGEITPLTRMVRPHIAIVTTVEAVHLEFFDDVAGIARAKAEIFEGLEPGGTAVINADNEWCSLLRAAAEKAGAARIVTFGRAEDADARLLKVSVQPDCTVVVAQIRGRAVTYKVGASGQPWAMNSLAALAAVDAAGADLGRAALALAEIAAPTGRGARHQLALADGELVLIDDAYNASPASIRAALEVLGAQEVGPRGRRIAVLGDMRELGPAGPELHAGLADAVVEAGIDMVFTAGPLMRHLFDALPATVQGRHAADSAALAPHLLPLLRAGDVVTVKGSLGSRMGPIVEQIQALAPEPAEAGAGGQRGRTGGKAAGGRASARHDGGRG</sequence>
<keyword evidence="17" id="KW-1185">Reference proteome</keyword>
<feature type="domain" description="Mur ligase central" evidence="15">
    <location>
        <begin position="123"/>
        <end position="313"/>
    </location>
</feature>
<keyword evidence="9 10" id="KW-0961">Cell wall biogenesis/degradation</keyword>
<evidence type="ECO:0000256" key="8">
    <source>
        <dbReference type="ARBA" id="ARBA00023306"/>
    </source>
</evidence>
<comment type="similarity">
    <text evidence="10">Belongs to the MurCDEF family. MurF subfamily.</text>
</comment>
<feature type="compositionally biased region" description="Gly residues" evidence="12">
    <location>
        <begin position="485"/>
        <end position="498"/>
    </location>
</feature>
<dbReference type="Gene3D" id="3.40.1390.10">
    <property type="entry name" value="MurE/MurF, N-terminal domain"/>
    <property type="match status" value="1"/>
</dbReference>
<dbReference type="InterPro" id="IPR035911">
    <property type="entry name" value="MurE/MurF_N"/>
</dbReference>
<keyword evidence="6 10" id="KW-0133">Cell shape</keyword>
<dbReference type="HAMAP" id="MF_02019">
    <property type="entry name" value="MurF"/>
    <property type="match status" value="1"/>
</dbReference>
<evidence type="ECO:0000256" key="1">
    <source>
        <dbReference type="ARBA" id="ARBA00022490"/>
    </source>
</evidence>
<feature type="domain" description="Mur ligase C-terminal" evidence="14">
    <location>
        <begin position="347"/>
        <end position="462"/>
    </location>
</feature>
<dbReference type="SUPFAM" id="SSF63418">
    <property type="entry name" value="MurE/MurF N-terminal domain"/>
    <property type="match status" value="1"/>
</dbReference>
<dbReference type="PANTHER" id="PTHR43024">
    <property type="entry name" value="UDP-N-ACETYLMURAMOYL-TRIPEPTIDE--D-ALANYL-D-ALANINE LIGASE"/>
    <property type="match status" value="1"/>
</dbReference>
<evidence type="ECO:0000313" key="17">
    <source>
        <dbReference type="Proteomes" id="UP001595528"/>
    </source>
</evidence>
<evidence type="ECO:0000256" key="3">
    <source>
        <dbReference type="ARBA" id="ARBA00022618"/>
    </source>
</evidence>
<evidence type="ECO:0000256" key="6">
    <source>
        <dbReference type="ARBA" id="ARBA00022960"/>
    </source>
</evidence>
<feature type="domain" description="Mur ligase N-terminal catalytic" evidence="13">
    <location>
        <begin position="34"/>
        <end position="111"/>
    </location>
</feature>
<dbReference type="GO" id="GO:0016874">
    <property type="term" value="F:ligase activity"/>
    <property type="evidence" value="ECO:0007669"/>
    <property type="project" value="UniProtKB-KW"/>
</dbReference>
<dbReference type="Pfam" id="PF01225">
    <property type="entry name" value="Mur_ligase"/>
    <property type="match status" value="1"/>
</dbReference>
<comment type="function">
    <text evidence="10 11">Involved in cell wall formation. Catalyzes the final step in the synthesis of UDP-N-acetylmuramoyl-pentapeptide, the precursor of murein.</text>
</comment>
<evidence type="ECO:0000256" key="11">
    <source>
        <dbReference type="RuleBase" id="RU004136"/>
    </source>
</evidence>
<keyword evidence="7 10" id="KW-0573">Peptidoglycan synthesis</keyword>
<accession>A0ABV7L0E3</accession>
<evidence type="ECO:0000256" key="12">
    <source>
        <dbReference type="SAM" id="MobiDB-lite"/>
    </source>
</evidence>
<evidence type="ECO:0000256" key="4">
    <source>
        <dbReference type="ARBA" id="ARBA00022741"/>
    </source>
</evidence>